<evidence type="ECO:0000256" key="1">
    <source>
        <dbReference type="ARBA" id="ARBA00006700"/>
    </source>
</evidence>
<keyword evidence="7" id="KW-1185">Reference proteome</keyword>
<keyword evidence="3" id="KW-0687">Ribonucleoprotein</keyword>
<organism evidence="6 7">
    <name type="scientific">Sphagnum troendelagicum</name>
    <dbReference type="NCBI Taxonomy" id="128251"/>
    <lineage>
        <taxon>Eukaryota</taxon>
        <taxon>Viridiplantae</taxon>
        <taxon>Streptophyta</taxon>
        <taxon>Embryophyta</taxon>
        <taxon>Bryophyta</taxon>
        <taxon>Sphagnophytina</taxon>
        <taxon>Sphagnopsida</taxon>
        <taxon>Sphagnales</taxon>
        <taxon>Sphagnaceae</taxon>
        <taxon>Sphagnum</taxon>
    </lineage>
</organism>
<gene>
    <name evidence="6" type="ORF">CSSPTR1EN2_LOCUS21600</name>
</gene>
<evidence type="ECO:0000313" key="6">
    <source>
        <dbReference type="EMBL" id="CAK9233666.1"/>
    </source>
</evidence>
<name>A0ABP0UZQ6_9BRYO</name>
<dbReference type="Gene3D" id="3.30.70.330">
    <property type="match status" value="1"/>
</dbReference>
<proteinExistence type="inferred from homology"/>
<dbReference type="HAMAP" id="MF_01369_B">
    <property type="entry name" value="Ribosomal_uL23_B"/>
    <property type="match status" value="1"/>
</dbReference>
<dbReference type="Proteomes" id="UP001497512">
    <property type="component" value="Chromosome 8"/>
</dbReference>
<dbReference type="InterPro" id="IPR012678">
    <property type="entry name" value="Ribosomal_uL23/eL15/eS24_sf"/>
</dbReference>
<accession>A0ABP0UZQ6</accession>
<comment type="similarity">
    <text evidence="1">Belongs to the universal ribosomal protein uL23 family.</text>
</comment>
<dbReference type="SUPFAM" id="SSF54189">
    <property type="entry name" value="Ribosomal proteins S24e, L23 and L15e"/>
    <property type="match status" value="1"/>
</dbReference>
<dbReference type="InterPro" id="IPR013025">
    <property type="entry name" value="Ribosomal_uL23-like"/>
</dbReference>
<dbReference type="InterPro" id="IPR012677">
    <property type="entry name" value="Nucleotide-bd_a/b_plait_sf"/>
</dbReference>
<evidence type="ECO:0000256" key="3">
    <source>
        <dbReference type="ARBA" id="ARBA00023274"/>
    </source>
</evidence>
<evidence type="ECO:0000256" key="4">
    <source>
        <dbReference type="ARBA" id="ARBA00039977"/>
    </source>
</evidence>
<dbReference type="Pfam" id="PF00276">
    <property type="entry name" value="Ribosomal_L23"/>
    <property type="match status" value="1"/>
</dbReference>
<dbReference type="PANTHER" id="PTHR12059">
    <property type="entry name" value="RIBOSOMAL PROTEIN L23-RELATED"/>
    <property type="match status" value="1"/>
</dbReference>
<evidence type="ECO:0000313" key="7">
    <source>
        <dbReference type="Proteomes" id="UP001497512"/>
    </source>
</evidence>
<dbReference type="EMBL" id="OZ019900">
    <property type="protein sequence ID" value="CAK9233666.1"/>
    <property type="molecule type" value="Genomic_DNA"/>
</dbReference>
<evidence type="ECO:0000256" key="2">
    <source>
        <dbReference type="ARBA" id="ARBA00022980"/>
    </source>
</evidence>
<evidence type="ECO:0000256" key="5">
    <source>
        <dbReference type="SAM" id="MobiDB-lite"/>
    </source>
</evidence>
<dbReference type="PANTHER" id="PTHR12059:SF5">
    <property type="entry name" value="LARGE RIBOSOMAL SUBUNIT PROTEIN UL23M"/>
    <property type="match status" value="1"/>
</dbReference>
<reference evidence="6" key="1">
    <citation type="submission" date="2024-02" db="EMBL/GenBank/DDBJ databases">
        <authorList>
            <consortium name="ELIXIR-Norway"/>
            <consortium name="Elixir Norway"/>
        </authorList>
    </citation>
    <scope>NUCLEOTIDE SEQUENCE</scope>
</reference>
<sequence length="126" mass="14251">MSKKQLGRIIHFANLPLKLLLPKSRENITEVAFKTVPSASKIEIKRVLESLYGLQVAKVNTLNMEGKKKRVRGSVAYYRRPDYKKAYVTLKEPVTLPANLFPFNMAEEKNAPTSDEKPSERSGSSK</sequence>
<protein>
    <recommendedName>
        <fullName evidence="4">Large ribosomal subunit protein uL23m</fullName>
    </recommendedName>
</protein>
<feature type="region of interest" description="Disordered" evidence="5">
    <location>
        <begin position="107"/>
        <end position="126"/>
    </location>
</feature>
<feature type="compositionally biased region" description="Basic and acidic residues" evidence="5">
    <location>
        <begin position="107"/>
        <end position="120"/>
    </location>
</feature>
<keyword evidence="2" id="KW-0689">Ribosomal protein</keyword>